<evidence type="ECO:0000313" key="2">
    <source>
        <dbReference type="EMBL" id="EDN79516.1"/>
    </source>
</evidence>
<evidence type="ECO:0000256" key="1">
    <source>
        <dbReference type="SAM" id="Phobius"/>
    </source>
</evidence>
<protein>
    <submittedName>
        <fullName evidence="2">Uncharacterized protein</fullName>
    </submittedName>
</protein>
<accession>A7AXL5</accession>
<keyword evidence="1" id="KW-0472">Membrane</keyword>
<dbReference type="EMBL" id="AAYG02000001">
    <property type="protein sequence ID" value="EDN79516.1"/>
    <property type="molecule type" value="Genomic_DNA"/>
</dbReference>
<dbReference type="AlphaFoldDB" id="A7AXL5"/>
<dbReference type="PaxDb" id="411470-RUMGNA_00027"/>
<gene>
    <name evidence="2" type="ORF">RUMGNA_00027</name>
</gene>
<name>A7AXL5_MEDG7</name>
<reference evidence="2 3" key="1">
    <citation type="submission" date="2007-04" db="EMBL/GenBank/DDBJ databases">
        <authorList>
            <person name="Fulton L."/>
            <person name="Clifton S."/>
            <person name="Fulton B."/>
            <person name="Xu J."/>
            <person name="Minx P."/>
            <person name="Pepin K.H."/>
            <person name="Johnson M."/>
            <person name="Thiruvilangam P."/>
            <person name="Bhonagiri V."/>
            <person name="Nash W.E."/>
            <person name="Mardis E.R."/>
            <person name="Wilson R.K."/>
        </authorList>
    </citation>
    <scope>NUCLEOTIDE SEQUENCE [LARGE SCALE GENOMIC DNA]</scope>
    <source>
        <strain evidence="2 3">ATCC 29149</strain>
    </source>
</reference>
<feature type="transmembrane region" description="Helical" evidence="1">
    <location>
        <begin position="25"/>
        <end position="43"/>
    </location>
</feature>
<dbReference type="Proteomes" id="UP000004410">
    <property type="component" value="Unassembled WGS sequence"/>
</dbReference>
<keyword evidence="1" id="KW-1133">Transmembrane helix</keyword>
<sequence>MGNAFFGFRRAGTGGVGAPVMDFRLFFFIMFTKSILTRTLVLVNS</sequence>
<reference evidence="2 3" key="2">
    <citation type="submission" date="2007-06" db="EMBL/GenBank/DDBJ databases">
        <title>Draft genome sequence of Ruminococcus gnavus (ATCC 29149).</title>
        <authorList>
            <person name="Sudarsanam P."/>
            <person name="Ley R."/>
            <person name="Guruge J."/>
            <person name="Turnbaugh P.J."/>
            <person name="Mahowald M."/>
            <person name="Liep D."/>
            <person name="Gordon J."/>
        </authorList>
    </citation>
    <scope>NUCLEOTIDE SEQUENCE [LARGE SCALE GENOMIC DNA]</scope>
    <source>
        <strain evidence="2 3">ATCC 29149</strain>
    </source>
</reference>
<comment type="caution">
    <text evidence="2">The sequence shown here is derived from an EMBL/GenBank/DDBJ whole genome shotgun (WGS) entry which is preliminary data.</text>
</comment>
<proteinExistence type="predicted"/>
<keyword evidence="1" id="KW-0812">Transmembrane</keyword>
<evidence type="ECO:0000313" key="3">
    <source>
        <dbReference type="Proteomes" id="UP000004410"/>
    </source>
</evidence>
<organism evidence="2 3">
    <name type="scientific">Mediterraneibacter gnavus (strain ATCC 29149 / DSM 114966 / JCM 6515 / VPI C7-9)</name>
    <name type="common">Ruminococcus gnavus</name>
    <dbReference type="NCBI Taxonomy" id="411470"/>
    <lineage>
        <taxon>Bacteria</taxon>
        <taxon>Bacillati</taxon>
        <taxon>Bacillota</taxon>
        <taxon>Clostridia</taxon>
        <taxon>Lachnospirales</taxon>
        <taxon>Lachnospiraceae</taxon>
        <taxon>Mediterraneibacter</taxon>
    </lineage>
</organism>